<dbReference type="AlphaFoldDB" id="A0A382NGR9"/>
<sequence>MEITDNSVFQKSDALRSGNCYAVRVIHRCYRINEPDHFLK</sequence>
<protein>
    <submittedName>
        <fullName evidence="1">Uncharacterized protein</fullName>
    </submittedName>
</protein>
<gene>
    <name evidence="1" type="ORF">METZ01_LOCUS313248</name>
</gene>
<proteinExistence type="predicted"/>
<feature type="non-terminal residue" evidence="1">
    <location>
        <position position="40"/>
    </location>
</feature>
<evidence type="ECO:0000313" key="1">
    <source>
        <dbReference type="EMBL" id="SVC60394.1"/>
    </source>
</evidence>
<dbReference type="EMBL" id="UINC01100378">
    <property type="protein sequence ID" value="SVC60394.1"/>
    <property type="molecule type" value="Genomic_DNA"/>
</dbReference>
<accession>A0A382NGR9</accession>
<name>A0A382NGR9_9ZZZZ</name>
<reference evidence="1" key="1">
    <citation type="submission" date="2018-05" db="EMBL/GenBank/DDBJ databases">
        <authorList>
            <person name="Lanie J.A."/>
            <person name="Ng W.-L."/>
            <person name="Kazmierczak K.M."/>
            <person name="Andrzejewski T.M."/>
            <person name="Davidsen T.M."/>
            <person name="Wayne K.J."/>
            <person name="Tettelin H."/>
            <person name="Glass J.I."/>
            <person name="Rusch D."/>
            <person name="Podicherti R."/>
            <person name="Tsui H.-C.T."/>
            <person name="Winkler M.E."/>
        </authorList>
    </citation>
    <scope>NUCLEOTIDE SEQUENCE</scope>
</reference>
<organism evidence="1">
    <name type="scientific">marine metagenome</name>
    <dbReference type="NCBI Taxonomy" id="408172"/>
    <lineage>
        <taxon>unclassified sequences</taxon>
        <taxon>metagenomes</taxon>
        <taxon>ecological metagenomes</taxon>
    </lineage>
</organism>